<proteinExistence type="predicted"/>
<dbReference type="EMBL" id="GEDV01001363">
    <property type="protein sequence ID" value="JAP87194.1"/>
    <property type="molecule type" value="Transcribed_RNA"/>
</dbReference>
<feature type="chain" id="PRO_5007286918" description="Secreted protein" evidence="2">
    <location>
        <begin position="25"/>
        <end position="146"/>
    </location>
</feature>
<evidence type="ECO:0000313" key="3">
    <source>
        <dbReference type="EMBL" id="JAP87194.1"/>
    </source>
</evidence>
<name>A0A131Z794_RHIAP</name>
<feature type="region of interest" description="Disordered" evidence="1">
    <location>
        <begin position="115"/>
        <end position="146"/>
    </location>
</feature>
<feature type="signal peptide" evidence="2">
    <location>
        <begin position="1"/>
        <end position="24"/>
    </location>
</feature>
<organism evidence="3">
    <name type="scientific">Rhipicephalus appendiculatus</name>
    <name type="common">Brown ear tick</name>
    <dbReference type="NCBI Taxonomy" id="34631"/>
    <lineage>
        <taxon>Eukaryota</taxon>
        <taxon>Metazoa</taxon>
        <taxon>Ecdysozoa</taxon>
        <taxon>Arthropoda</taxon>
        <taxon>Chelicerata</taxon>
        <taxon>Arachnida</taxon>
        <taxon>Acari</taxon>
        <taxon>Parasitiformes</taxon>
        <taxon>Ixodida</taxon>
        <taxon>Ixodoidea</taxon>
        <taxon>Ixodidae</taxon>
        <taxon>Rhipicephalinae</taxon>
        <taxon>Rhipicephalus</taxon>
        <taxon>Rhipicephalus</taxon>
    </lineage>
</organism>
<evidence type="ECO:0000256" key="1">
    <source>
        <dbReference type="SAM" id="MobiDB-lite"/>
    </source>
</evidence>
<feature type="compositionally biased region" description="Basic residues" evidence="1">
    <location>
        <begin position="137"/>
        <end position="146"/>
    </location>
</feature>
<feature type="region of interest" description="Disordered" evidence="1">
    <location>
        <begin position="55"/>
        <end position="75"/>
    </location>
</feature>
<evidence type="ECO:0008006" key="4">
    <source>
        <dbReference type="Google" id="ProtNLM"/>
    </source>
</evidence>
<reference evidence="3" key="1">
    <citation type="journal article" date="2016" name="Ticks Tick Borne Dis.">
        <title>De novo assembly and annotation of the salivary gland transcriptome of Rhipicephalus appendiculatus male and female ticks during blood feeding.</title>
        <authorList>
            <person name="de Castro M.H."/>
            <person name="de Klerk D."/>
            <person name="Pienaar R."/>
            <person name="Latif A.A."/>
            <person name="Rees D.J."/>
            <person name="Mans B.J."/>
        </authorList>
    </citation>
    <scope>NUCLEOTIDE SEQUENCE</scope>
    <source>
        <tissue evidence="3">Salivary glands</tissue>
    </source>
</reference>
<feature type="non-terminal residue" evidence="3">
    <location>
        <position position="1"/>
    </location>
</feature>
<keyword evidence="2" id="KW-0732">Signal</keyword>
<sequence length="146" mass="16132">RTLVPRVACFSFFLRALLFALVDGLCAQGEADGAESDRRSSPPPCLTTTMMTLVTTTSRPPPPRRACPRRPLAARARRPRAEARAWASVSACSACWGCARRAQWPPSCCWTKAAPATRRTTRPRPLPKVRPVAPRPLSHHRRPPTL</sequence>
<protein>
    <recommendedName>
        <fullName evidence="4">Secreted protein</fullName>
    </recommendedName>
</protein>
<dbReference type="AlphaFoldDB" id="A0A131Z794"/>
<accession>A0A131Z794</accession>
<evidence type="ECO:0000256" key="2">
    <source>
        <dbReference type="SAM" id="SignalP"/>
    </source>
</evidence>